<dbReference type="GeneID" id="119743269"/>
<dbReference type="Gene3D" id="1.25.40.10">
    <property type="entry name" value="Tetratricopeptide repeat domain"/>
    <property type="match status" value="1"/>
</dbReference>
<reference evidence="1" key="1">
    <citation type="submission" date="2022-11" db="UniProtKB">
        <authorList>
            <consortium name="EnsemblMetazoa"/>
        </authorList>
    </citation>
    <scope>IDENTIFICATION</scope>
</reference>
<dbReference type="InterPro" id="IPR011990">
    <property type="entry name" value="TPR-like_helical_dom_sf"/>
</dbReference>
<dbReference type="EnsemblMetazoa" id="XM_038219672.1">
    <property type="protein sequence ID" value="XP_038075600.1"/>
    <property type="gene ID" value="LOC119743269"/>
</dbReference>
<proteinExistence type="predicted"/>
<evidence type="ECO:0000313" key="2">
    <source>
        <dbReference type="Proteomes" id="UP000887568"/>
    </source>
</evidence>
<dbReference type="PANTHER" id="PTHR16253">
    <property type="entry name" value="TETRATRICOPEPTIDE REPEAT PROTEIN 22"/>
    <property type="match status" value="1"/>
</dbReference>
<keyword evidence="2" id="KW-1185">Reference proteome</keyword>
<name>A0A914BI75_PATMI</name>
<sequence length="470" mass="53860">MTTDQWLIQELASRRTLSTPAGHFQPSLLCNRSRLTDITADFKRGHLLAYLEEKRIKVERHAIRNLLGVLAYRQENDRQGALDYFNHILSPGEDPDNLNAMANRHFVMSASTGGIPAAASEPDLSTEEGKCAQARRYAEQAFALIDEKNNDAIDYELSSKALELCNQAMELAGHLVDLDESNDWKYLAGEASYEMLQKTMRKIETHDEAFQALEDAVWSFWTIAENPSADVNMKGSAWVRIGFIFRRASEWDVQIGDVPESLAEFIDDPERCVRKAREIAPGSPHVLNYLAFFRGKAGDVEEALRLYEESIRLPSTNENFFAYSSRAELCLEEHKRAVSANAPDRKYLDQAKDDLEYILTKHETPWDYAMLADVYLHMAKITIDSVTRQEYLTKALHNCFKSENCQRGNERQFQLYKIRGRCQCLLGQHRRARESFRLGMRCEKKLGYKWGECGSLLTGCKYRHRLGDNC</sequence>
<dbReference type="Proteomes" id="UP000887568">
    <property type="component" value="Unplaced"/>
</dbReference>
<dbReference type="SUPFAM" id="SSF48452">
    <property type="entry name" value="TPR-like"/>
    <property type="match status" value="1"/>
</dbReference>
<dbReference type="PANTHER" id="PTHR16253:SF0">
    <property type="entry name" value="TETRATRICOPEPTIDE REPEAT PROTEIN 22"/>
    <property type="match status" value="1"/>
</dbReference>
<dbReference type="OrthoDB" id="9976543at2759"/>
<organism evidence="1 2">
    <name type="scientific">Patiria miniata</name>
    <name type="common">Bat star</name>
    <name type="synonym">Asterina miniata</name>
    <dbReference type="NCBI Taxonomy" id="46514"/>
    <lineage>
        <taxon>Eukaryota</taxon>
        <taxon>Metazoa</taxon>
        <taxon>Echinodermata</taxon>
        <taxon>Eleutherozoa</taxon>
        <taxon>Asterozoa</taxon>
        <taxon>Asteroidea</taxon>
        <taxon>Valvatacea</taxon>
        <taxon>Valvatida</taxon>
        <taxon>Asterinidae</taxon>
        <taxon>Patiria</taxon>
    </lineage>
</organism>
<dbReference type="SMART" id="SM00028">
    <property type="entry name" value="TPR"/>
    <property type="match status" value="2"/>
</dbReference>
<dbReference type="AlphaFoldDB" id="A0A914BI75"/>
<dbReference type="RefSeq" id="XP_038075600.1">
    <property type="nucleotide sequence ID" value="XM_038219672.1"/>
</dbReference>
<dbReference type="InterPro" id="IPR042342">
    <property type="entry name" value="TTC22"/>
</dbReference>
<protein>
    <submittedName>
        <fullName evidence="1">Uncharacterized protein</fullName>
    </submittedName>
</protein>
<dbReference type="InterPro" id="IPR019734">
    <property type="entry name" value="TPR_rpt"/>
</dbReference>
<accession>A0A914BI75</accession>
<evidence type="ECO:0000313" key="1">
    <source>
        <dbReference type="EnsemblMetazoa" id="XP_038075600.1"/>
    </source>
</evidence>